<dbReference type="NCBIfam" id="NF041291">
    <property type="entry name" value="StbC"/>
    <property type="match status" value="1"/>
</dbReference>
<evidence type="ECO:0000313" key="4">
    <source>
        <dbReference type="Proteomes" id="UP000481739"/>
    </source>
</evidence>
<evidence type="ECO:0000256" key="1">
    <source>
        <dbReference type="SAM" id="Coils"/>
    </source>
</evidence>
<accession>A0A7C9GRH6</accession>
<evidence type="ECO:0000256" key="2">
    <source>
        <dbReference type="SAM" id="Phobius"/>
    </source>
</evidence>
<proteinExistence type="predicted"/>
<dbReference type="AlphaFoldDB" id="A0A7C9GRH6"/>
<dbReference type="RefSeq" id="WP_152963862.1">
    <property type="nucleotide sequence ID" value="NZ_CAWOZU010000003.1"/>
</dbReference>
<sequence>MDKQPDKLDVLMGWFLGDAKEINEVQEAMLKKQAELLQHLEELNGNLVSAAEEVRRDMKEESKARAEFLSRWQAAQRTSASNIINRVVIVTAVCSVVGAAIVFALTALILK</sequence>
<name>A0A7C9GRH6_9GAMM</name>
<protein>
    <recommendedName>
        <fullName evidence="5">StbC</fullName>
    </recommendedName>
</protein>
<keyword evidence="2" id="KW-0472">Membrane</keyword>
<keyword evidence="1" id="KW-0175">Coiled coil</keyword>
<evidence type="ECO:0000313" key="3">
    <source>
        <dbReference type="EMBL" id="MQL50099.1"/>
    </source>
</evidence>
<reference evidence="3 4" key="1">
    <citation type="journal article" date="2019" name="Nature">
        <title>A new antibiotic selectively kills Gram-negative pathogens.</title>
        <authorList>
            <person name="Imai Y."/>
            <person name="Meyer K.J."/>
            <person name="Iinishi A."/>
            <person name="Favre-Godal Q."/>
            <person name="Green R."/>
            <person name="Manuse S."/>
            <person name="Caboni M."/>
            <person name="Mori M."/>
            <person name="Niles S."/>
            <person name="Ghiglieri M."/>
            <person name="Honrao C."/>
            <person name="Ma X."/>
            <person name="Guo J.J."/>
            <person name="Makriyannis A."/>
            <person name="Linares-Otoya L."/>
            <person name="Boehringer N."/>
            <person name="Wuisan Z.G."/>
            <person name="Kaur H."/>
            <person name="Wu R."/>
            <person name="Mateus A."/>
            <person name="Typas A."/>
            <person name="Savitski M.M."/>
            <person name="Espinoza J.L."/>
            <person name="O'Rourke A."/>
            <person name="Nelson K.E."/>
            <person name="Hiller S."/>
            <person name="Noinaj N."/>
            <person name="Schaeberle T.F."/>
            <person name="D'Onofrio A."/>
            <person name="Lewis K."/>
        </authorList>
    </citation>
    <scope>NUCLEOTIDE SEQUENCE [LARGE SCALE GENOMIC DNA]</scope>
    <source>
        <strain evidence="3 4">HGB 1456</strain>
    </source>
</reference>
<comment type="caution">
    <text evidence="3">The sequence shown here is derived from an EMBL/GenBank/DDBJ whole genome shotgun (WGS) entry which is preliminary data.</text>
</comment>
<dbReference type="EMBL" id="WHZZ01000012">
    <property type="protein sequence ID" value="MQL50099.1"/>
    <property type="molecule type" value="Genomic_DNA"/>
</dbReference>
<gene>
    <name evidence="3" type="ORF">GEA64_19950</name>
</gene>
<keyword evidence="2" id="KW-0812">Transmembrane</keyword>
<dbReference type="InterPro" id="IPR059230">
    <property type="entry name" value="StbC"/>
</dbReference>
<organism evidence="3 4">
    <name type="scientific">Photorhabdus khanii</name>
    <dbReference type="NCBI Taxonomy" id="1004150"/>
    <lineage>
        <taxon>Bacteria</taxon>
        <taxon>Pseudomonadati</taxon>
        <taxon>Pseudomonadota</taxon>
        <taxon>Gammaproteobacteria</taxon>
        <taxon>Enterobacterales</taxon>
        <taxon>Morganellaceae</taxon>
        <taxon>Photorhabdus</taxon>
    </lineage>
</organism>
<evidence type="ECO:0008006" key="5">
    <source>
        <dbReference type="Google" id="ProtNLM"/>
    </source>
</evidence>
<feature type="coiled-coil region" evidence="1">
    <location>
        <begin position="22"/>
        <end position="60"/>
    </location>
</feature>
<keyword evidence="2" id="KW-1133">Transmembrane helix</keyword>
<dbReference type="Proteomes" id="UP000481739">
    <property type="component" value="Unassembled WGS sequence"/>
</dbReference>
<feature type="transmembrane region" description="Helical" evidence="2">
    <location>
        <begin position="87"/>
        <end position="110"/>
    </location>
</feature>